<dbReference type="InterPro" id="IPR029045">
    <property type="entry name" value="ClpP/crotonase-like_dom_sf"/>
</dbReference>
<evidence type="ECO:0000259" key="3">
    <source>
        <dbReference type="Pfam" id="PF03572"/>
    </source>
</evidence>
<feature type="domain" description="Tail specific protease" evidence="3">
    <location>
        <begin position="360"/>
        <end position="540"/>
    </location>
</feature>
<dbReference type="Gene3D" id="3.90.226.10">
    <property type="entry name" value="2-enoyl-CoA Hydratase, Chain A, domain 1"/>
    <property type="match status" value="1"/>
</dbReference>
<evidence type="ECO:0000313" key="5">
    <source>
        <dbReference type="EMBL" id="KAF0314960.1"/>
    </source>
</evidence>
<dbReference type="Pfam" id="PF23658">
    <property type="entry name" value="PDZ_CPAF_rel"/>
    <property type="match status" value="1"/>
</dbReference>
<organism evidence="5 6">
    <name type="scientific">Colletotrichum asianum</name>
    <dbReference type="NCBI Taxonomy" id="702518"/>
    <lineage>
        <taxon>Eukaryota</taxon>
        <taxon>Fungi</taxon>
        <taxon>Dikarya</taxon>
        <taxon>Ascomycota</taxon>
        <taxon>Pezizomycotina</taxon>
        <taxon>Sordariomycetes</taxon>
        <taxon>Hypocreomycetidae</taxon>
        <taxon>Glomerellales</taxon>
        <taxon>Glomerellaceae</taxon>
        <taxon>Colletotrichum</taxon>
        <taxon>Colletotrichum gloeosporioides species complex</taxon>
    </lineage>
</organism>
<dbReference type="EMBL" id="WOWK01000258">
    <property type="protein sequence ID" value="KAF0314960.1"/>
    <property type="molecule type" value="Genomic_DNA"/>
</dbReference>
<name>A0A8H3VW11_9PEZI</name>
<feature type="compositionally biased region" description="Low complexity" evidence="1">
    <location>
        <begin position="309"/>
        <end position="330"/>
    </location>
</feature>
<accession>A0A8H3VW11</accession>
<dbReference type="PANTHER" id="PTHR37049">
    <property type="entry name" value="PEPTIDASE S41 FAMILY PROTEIN"/>
    <property type="match status" value="1"/>
</dbReference>
<feature type="chain" id="PRO_5034600702" evidence="2">
    <location>
        <begin position="17"/>
        <end position="752"/>
    </location>
</feature>
<dbReference type="OrthoDB" id="27214at2759"/>
<dbReference type="GO" id="GO:0006508">
    <property type="term" value="P:proteolysis"/>
    <property type="evidence" value="ECO:0007669"/>
    <property type="project" value="InterPro"/>
</dbReference>
<feature type="signal peptide" evidence="2">
    <location>
        <begin position="1"/>
        <end position="16"/>
    </location>
</feature>
<dbReference type="PANTHER" id="PTHR37049:SF4">
    <property type="entry name" value="RHODANESE DOMAIN-CONTAINING PROTEIN"/>
    <property type="match status" value="1"/>
</dbReference>
<dbReference type="InterPro" id="IPR005151">
    <property type="entry name" value="Tail-specific_protease"/>
</dbReference>
<dbReference type="Proteomes" id="UP000434172">
    <property type="component" value="Unassembled WGS sequence"/>
</dbReference>
<reference evidence="5 6" key="1">
    <citation type="submission" date="2019-12" db="EMBL/GenBank/DDBJ databases">
        <title>A genome sequence resource for the geographically widespread anthracnose pathogen Colletotrichum asianum.</title>
        <authorList>
            <person name="Meng Y."/>
        </authorList>
    </citation>
    <scope>NUCLEOTIDE SEQUENCE [LARGE SCALE GENOMIC DNA]</scope>
    <source>
        <strain evidence="5 6">ICMP 18580</strain>
    </source>
</reference>
<proteinExistence type="predicted"/>
<dbReference type="AlphaFoldDB" id="A0A8H3VW11"/>
<sequence length="752" mass="81880">MRSLIWALGLSGTAAAAAVSTTVANDHHATTTAPQPHSTEDTPCAIAKSRAEAFMSAEPEATRAFVLPSIAYDCLKSIPVDKENDMGLLNYLEPYIQFQSTLEPLAAPPDFYLIPGVDVLSGFGQIRAKLTNDEYDSQVDFALELSYLFIQASDGHFVYKPAILDVFQFGSLSSVVSVADNATALPKVYLRSDFEQFVANDTDVYDIESIDGVPIVEFLEAQAWRALSQDPDAQYNSLFVNPAQFAMGSGDGFSPRFPGQSPDVQVIKFTNGTTFNDTLIASISVEAVDYIGSAGVIHEYFELPVTATPTSSSSLSSTASSTSSATPTSTQLRGYPVPVVKHAHDWISGYFMNGSEYEDIAVLSIPAFYPWTIPETKINGTFETLEAESVVSEFLQKAKDAGKTKLIIDMQANPGGLIFAGYQLYNQLFPKADIWDGNRLRAHAALDALGTTAEKVAPEILLDAVTSVYNENHEAYDSWADLYGPQFIGEQNVTHLLRYNLSEEFDFSTQEQVFNPENIVVITDGQCASTCTIFTGLLVREQGVRSITLGGRPMESAMQVIGGVEGAQVLNFINLQQFVAQVGLNASQSNFTEYLEAAFDVLPSIEEPPLLPALAEAGSFNYRNAYARDDFNGYPEQFKYEASNCRLFYTAEMIVDPVAIWNTTAQTAWGGGQCVNGSTANANNTISSDIVGFDKKVLSTVEAYDGPGSLSFKGDYEGPQPYTQKSSKRSIMDHLTPAEDFVYEVKPKMASV</sequence>
<evidence type="ECO:0000256" key="1">
    <source>
        <dbReference type="SAM" id="MobiDB-lite"/>
    </source>
</evidence>
<feature type="region of interest" description="Disordered" evidence="1">
    <location>
        <begin position="309"/>
        <end position="331"/>
    </location>
</feature>
<gene>
    <name evidence="5" type="ORF">GQ607_017803</name>
</gene>
<comment type="caution">
    <text evidence="5">The sequence shown here is derived from an EMBL/GenBank/DDBJ whole genome shotgun (WGS) entry which is preliminary data.</text>
</comment>
<keyword evidence="6" id="KW-1185">Reference proteome</keyword>
<evidence type="ECO:0000313" key="6">
    <source>
        <dbReference type="Proteomes" id="UP000434172"/>
    </source>
</evidence>
<evidence type="ECO:0000256" key="2">
    <source>
        <dbReference type="SAM" id="SignalP"/>
    </source>
</evidence>
<dbReference type="GO" id="GO:0008236">
    <property type="term" value="F:serine-type peptidase activity"/>
    <property type="evidence" value="ECO:0007669"/>
    <property type="project" value="InterPro"/>
</dbReference>
<dbReference type="InterPro" id="IPR056186">
    <property type="entry name" value="PDZ_CPAF-rel"/>
</dbReference>
<protein>
    <submittedName>
        <fullName evidence="5">Peptidase s41 family protein</fullName>
    </submittedName>
</protein>
<dbReference type="InterPro" id="IPR052766">
    <property type="entry name" value="S41A_metabolite_peptidase"/>
</dbReference>
<keyword evidence="2" id="KW-0732">Signal</keyword>
<evidence type="ECO:0000259" key="4">
    <source>
        <dbReference type="Pfam" id="PF23658"/>
    </source>
</evidence>
<dbReference type="SUPFAM" id="SSF52096">
    <property type="entry name" value="ClpP/crotonase"/>
    <property type="match status" value="1"/>
</dbReference>
<feature type="domain" description="CPAF-like PDZ" evidence="4">
    <location>
        <begin position="169"/>
        <end position="284"/>
    </location>
</feature>
<dbReference type="Pfam" id="PF03572">
    <property type="entry name" value="Peptidase_S41"/>
    <property type="match status" value="1"/>
</dbReference>